<keyword evidence="2" id="KW-1185">Reference proteome</keyword>
<proteinExistence type="predicted"/>
<dbReference type="Pfam" id="PF14223">
    <property type="entry name" value="Retrotran_gag_2"/>
    <property type="match status" value="1"/>
</dbReference>
<dbReference type="AlphaFoldDB" id="A0A6J1BMW4"/>
<dbReference type="OrthoDB" id="1002045at2759"/>
<organism evidence="2 3">
    <name type="scientific">Herrania umbratica</name>
    <dbReference type="NCBI Taxonomy" id="108875"/>
    <lineage>
        <taxon>Eukaryota</taxon>
        <taxon>Viridiplantae</taxon>
        <taxon>Streptophyta</taxon>
        <taxon>Embryophyta</taxon>
        <taxon>Tracheophyta</taxon>
        <taxon>Spermatophyta</taxon>
        <taxon>Magnoliopsida</taxon>
        <taxon>eudicotyledons</taxon>
        <taxon>Gunneridae</taxon>
        <taxon>Pentapetalae</taxon>
        <taxon>rosids</taxon>
        <taxon>malvids</taxon>
        <taxon>Malvales</taxon>
        <taxon>Malvaceae</taxon>
        <taxon>Byttnerioideae</taxon>
        <taxon>Herrania</taxon>
    </lineage>
</organism>
<name>A0A6J1BMW4_9ROSI</name>
<dbReference type="RefSeq" id="XP_021300771.1">
    <property type="nucleotide sequence ID" value="XM_021445096.1"/>
</dbReference>
<evidence type="ECO:0000259" key="1">
    <source>
        <dbReference type="Pfam" id="PF22936"/>
    </source>
</evidence>
<reference evidence="3" key="1">
    <citation type="submission" date="2025-08" db="UniProtKB">
        <authorList>
            <consortium name="RefSeq"/>
        </authorList>
    </citation>
    <scope>IDENTIFICATION</scope>
    <source>
        <tissue evidence="3">Leaf</tissue>
    </source>
</reference>
<dbReference type="InterPro" id="IPR054722">
    <property type="entry name" value="PolX-like_BBD"/>
</dbReference>
<gene>
    <name evidence="3" type="primary">LOC110429189</name>
</gene>
<dbReference type="Proteomes" id="UP000504621">
    <property type="component" value="Unplaced"/>
</dbReference>
<protein>
    <submittedName>
        <fullName evidence="3">Uncharacterized protein LOC110429189</fullName>
    </submittedName>
</protein>
<dbReference type="PANTHER" id="PTHR35317:SF31">
    <property type="entry name" value="DUF4219 DOMAIN-CONTAINING PROTEIN"/>
    <property type="match status" value="1"/>
</dbReference>
<evidence type="ECO:0000313" key="3">
    <source>
        <dbReference type="RefSeq" id="XP_021300771.1"/>
    </source>
</evidence>
<accession>A0A6J1BMW4</accession>
<feature type="domain" description="Retrovirus-related Pol polyprotein from transposon TNT 1-94-like beta-barrel" evidence="1">
    <location>
        <begin position="124"/>
        <end position="191"/>
    </location>
</feature>
<sequence>MTCEAPKEAWDKLKEEFHGSDRTRKMQVLNLLRVFEGLKMKDEETIKEFSDKVLKVVNQLRLLGEDLLEKRIVNKVLQSHVEKVCKNKDAKAGENATVAEQKDGAEEFLFMARNPGNSAKKEIWLIDSACSNHMIGDESQFLTLNRNYKSTVQIGNGDLLQICRKGTVTGIKSIPNVHFVPDVKQNLLSVG</sequence>
<dbReference type="GeneID" id="110429189"/>
<evidence type="ECO:0000313" key="2">
    <source>
        <dbReference type="Proteomes" id="UP000504621"/>
    </source>
</evidence>
<dbReference type="Pfam" id="PF22936">
    <property type="entry name" value="Pol_BBD"/>
    <property type="match status" value="1"/>
</dbReference>
<dbReference type="PANTHER" id="PTHR35317">
    <property type="entry name" value="OS04G0629600 PROTEIN"/>
    <property type="match status" value="1"/>
</dbReference>